<comment type="caution">
    <text evidence="2">The sequence shown here is derived from an EMBL/GenBank/DDBJ whole genome shotgun (WGS) entry which is preliminary data.</text>
</comment>
<gene>
    <name evidence="2" type="ORF">A3F83_12575</name>
</gene>
<evidence type="ECO:0000259" key="1">
    <source>
        <dbReference type="PROSITE" id="PS51832"/>
    </source>
</evidence>
<reference evidence="2 3" key="1">
    <citation type="journal article" date="2016" name="Nat. Commun.">
        <title>Thousands of microbial genomes shed light on interconnected biogeochemical processes in an aquifer system.</title>
        <authorList>
            <person name="Anantharaman K."/>
            <person name="Brown C.T."/>
            <person name="Hug L.A."/>
            <person name="Sharon I."/>
            <person name="Castelle C.J."/>
            <person name="Probst A.J."/>
            <person name="Thomas B.C."/>
            <person name="Singh A."/>
            <person name="Wilkins M.J."/>
            <person name="Karaoz U."/>
            <person name="Brodie E.L."/>
            <person name="Williams K.H."/>
            <person name="Hubbard S.S."/>
            <person name="Banfield J.F."/>
        </authorList>
    </citation>
    <scope>NUCLEOTIDE SEQUENCE [LARGE SCALE GENOMIC DNA]</scope>
</reference>
<dbReference type="Gene3D" id="1.10.3210.10">
    <property type="entry name" value="Hypothetical protein af1432"/>
    <property type="match status" value="1"/>
</dbReference>
<dbReference type="InterPro" id="IPR006675">
    <property type="entry name" value="HDIG_dom"/>
</dbReference>
<evidence type="ECO:0000313" key="2">
    <source>
        <dbReference type="EMBL" id="OGG06015.1"/>
    </source>
</evidence>
<evidence type="ECO:0000313" key="3">
    <source>
        <dbReference type="Proteomes" id="UP000179129"/>
    </source>
</evidence>
<dbReference type="Proteomes" id="UP000179129">
    <property type="component" value="Unassembled WGS sequence"/>
</dbReference>
<dbReference type="STRING" id="1817867.A3F83_12575"/>
<dbReference type="InterPro" id="IPR003607">
    <property type="entry name" value="HD/PDEase_dom"/>
</dbReference>
<sequence length="425" mass="47786">MEKSYIQIPLRGIVAETVPDFDLYIFQAGSYVLYRKAHYCFDHDTLAKLVDSCVESLFIAKPDLSLYEDYRQRVLDGQPGKSGVLSYEGLFVDPDEVRKYYQIVDNFFSVEDESFIDGLEVDFPVFHHQGNDVFILPVFAGKEQGPWVLSPWALPADGELMIKKEDLPRYQAFLENKLVASATGETPVKRKAVLLREMSKLLVQGLLEDPSSSEAMKKLSNQITEVVGFILDNEEGFYGLMRIQAHDFYTYVHSMNVCTLSVALGYTIGLFKSPDLEMLALGGLLHDIGKCRIDPKIIHKPGKLSLNEFIKVKNHVKFGIEMLKESHDLPAEVLQVVAMHHERLSGGGYPLGLRNGQISLFGKIAAIVDAFDSLTADRPYKKGISPFQALDVLSKTTTDYDMDLMRRFIFLLGRQLGSPQNQQAG</sequence>
<feature type="domain" description="HD-GYP" evidence="1">
    <location>
        <begin position="228"/>
        <end position="425"/>
    </location>
</feature>
<dbReference type="Pfam" id="PF13487">
    <property type="entry name" value="HD_5"/>
    <property type="match status" value="1"/>
</dbReference>
<dbReference type="SUPFAM" id="SSF109604">
    <property type="entry name" value="HD-domain/PDEase-like"/>
    <property type="match status" value="1"/>
</dbReference>
<dbReference type="SMART" id="SM00471">
    <property type="entry name" value="HDc"/>
    <property type="match status" value="1"/>
</dbReference>
<accession>A0A1F5Z0X5</accession>
<dbReference type="PANTHER" id="PTHR43155:SF2">
    <property type="entry name" value="CYCLIC DI-GMP PHOSPHODIESTERASE PA4108"/>
    <property type="match status" value="1"/>
</dbReference>
<proteinExistence type="predicted"/>
<dbReference type="InterPro" id="IPR037522">
    <property type="entry name" value="HD_GYP_dom"/>
</dbReference>
<dbReference type="AlphaFoldDB" id="A0A1F5Z0X5"/>
<dbReference type="PANTHER" id="PTHR43155">
    <property type="entry name" value="CYCLIC DI-GMP PHOSPHODIESTERASE PA4108-RELATED"/>
    <property type="match status" value="1"/>
</dbReference>
<dbReference type="CDD" id="cd00077">
    <property type="entry name" value="HDc"/>
    <property type="match status" value="1"/>
</dbReference>
<dbReference type="NCBIfam" id="TIGR00277">
    <property type="entry name" value="HDIG"/>
    <property type="match status" value="1"/>
</dbReference>
<protein>
    <recommendedName>
        <fullName evidence="1">HD-GYP domain-containing protein</fullName>
    </recommendedName>
</protein>
<dbReference type="EMBL" id="MFIX01000033">
    <property type="protein sequence ID" value="OGG06015.1"/>
    <property type="molecule type" value="Genomic_DNA"/>
</dbReference>
<organism evidence="2 3">
    <name type="scientific">Candidatus Glassbacteria bacterium RIFCSPLOWO2_12_FULL_58_11</name>
    <dbReference type="NCBI Taxonomy" id="1817867"/>
    <lineage>
        <taxon>Bacteria</taxon>
        <taxon>Candidatus Glassiibacteriota</taxon>
    </lineage>
</organism>
<name>A0A1F5Z0X5_9BACT</name>
<dbReference type="PROSITE" id="PS51832">
    <property type="entry name" value="HD_GYP"/>
    <property type="match status" value="1"/>
</dbReference>